<dbReference type="RefSeq" id="WP_008513352.1">
    <property type="nucleotide sequence ID" value="NZ_CM001403.1"/>
</dbReference>
<keyword evidence="7" id="KW-1185">Reference proteome</keyword>
<dbReference type="InterPro" id="IPR012338">
    <property type="entry name" value="Beta-lactam/transpept-like"/>
</dbReference>
<proteinExistence type="inferred from homology"/>
<dbReference type="NCBIfam" id="NF033103">
    <property type="entry name" value="bla_class_A"/>
    <property type="match status" value="1"/>
</dbReference>
<dbReference type="GO" id="GO:0030655">
    <property type="term" value="P:beta-lactam antibiotic catabolic process"/>
    <property type="evidence" value="ECO:0007669"/>
    <property type="project" value="InterPro"/>
</dbReference>
<dbReference type="HOGENOM" id="CLU_031960_0_1_10"/>
<dbReference type="InterPro" id="IPR000871">
    <property type="entry name" value="Beta-lactam_class-A"/>
</dbReference>
<dbReference type="OrthoDB" id="9772863at2"/>
<organism evidence="6 7">
    <name type="scientific">Mucilaginibacter paludis DSM 18603</name>
    <dbReference type="NCBI Taxonomy" id="714943"/>
    <lineage>
        <taxon>Bacteria</taxon>
        <taxon>Pseudomonadati</taxon>
        <taxon>Bacteroidota</taxon>
        <taxon>Sphingobacteriia</taxon>
        <taxon>Sphingobacteriales</taxon>
        <taxon>Sphingobacteriaceae</taxon>
        <taxon>Mucilaginibacter</taxon>
    </lineage>
</organism>
<dbReference type="GO" id="GO:0008800">
    <property type="term" value="F:beta-lactamase activity"/>
    <property type="evidence" value="ECO:0007669"/>
    <property type="project" value="UniProtKB-EC"/>
</dbReference>
<reference evidence="6" key="1">
    <citation type="submission" date="2011-09" db="EMBL/GenBank/DDBJ databases">
        <title>The permanent draft genome of Mucilaginibacter paludis DSM 18603.</title>
        <authorList>
            <consortium name="US DOE Joint Genome Institute (JGI-PGF)"/>
            <person name="Lucas S."/>
            <person name="Han J."/>
            <person name="Lapidus A."/>
            <person name="Bruce D."/>
            <person name="Goodwin L."/>
            <person name="Pitluck S."/>
            <person name="Peters L."/>
            <person name="Kyrpides N."/>
            <person name="Mavromatis K."/>
            <person name="Ivanova N."/>
            <person name="Mikhailova N."/>
            <person name="Held B."/>
            <person name="Detter J.C."/>
            <person name="Tapia R."/>
            <person name="Han C."/>
            <person name="Land M."/>
            <person name="Hauser L."/>
            <person name="Markowitz V."/>
            <person name="Cheng J.-F."/>
            <person name="Hugenholtz P."/>
            <person name="Woyke T."/>
            <person name="Wu D."/>
            <person name="Tindall B."/>
            <person name="Brambilla E."/>
            <person name="Klenk H.-P."/>
            <person name="Eisen J.A."/>
        </authorList>
    </citation>
    <scope>NUCLEOTIDE SEQUENCE [LARGE SCALE GENOMIC DNA]</scope>
    <source>
        <strain evidence="6">DSM 18603</strain>
    </source>
</reference>
<protein>
    <recommendedName>
        <fullName evidence="3">beta-lactamase</fullName>
        <ecNumber evidence="3">3.5.2.6</ecNumber>
    </recommendedName>
</protein>
<dbReference type="EC" id="3.5.2.6" evidence="3"/>
<name>H1Y9U6_9SPHI</name>
<dbReference type="PANTHER" id="PTHR35333">
    <property type="entry name" value="BETA-LACTAMASE"/>
    <property type="match status" value="1"/>
</dbReference>
<dbReference type="InterPro" id="IPR045155">
    <property type="entry name" value="Beta-lactam_cat"/>
</dbReference>
<gene>
    <name evidence="6" type="ORF">Mucpa_7086</name>
</gene>
<evidence type="ECO:0000256" key="4">
    <source>
        <dbReference type="SAM" id="SignalP"/>
    </source>
</evidence>
<dbReference type="AlphaFoldDB" id="H1Y9U6"/>
<dbReference type="SUPFAM" id="SSF56601">
    <property type="entry name" value="beta-lactamase/transpeptidase-like"/>
    <property type="match status" value="1"/>
</dbReference>
<feature type="domain" description="Beta-lactamase class A catalytic" evidence="5">
    <location>
        <begin position="44"/>
        <end position="268"/>
    </location>
</feature>
<comment type="catalytic activity">
    <reaction evidence="1">
        <text>a beta-lactam + H2O = a substituted beta-amino acid</text>
        <dbReference type="Rhea" id="RHEA:20401"/>
        <dbReference type="ChEBI" id="CHEBI:15377"/>
        <dbReference type="ChEBI" id="CHEBI:35627"/>
        <dbReference type="ChEBI" id="CHEBI:140347"/>
        <dbReference type="EC" id="3.5.2.6"/>
    </reaction>
</comment>
<dbReference type="Gene3D" id="3.40.710.10">
    <property type="entry name" value="DD-peptidase/beta-lactamase superfamily"/>
    <property type="match status" value="1"/>
</dbReference>
<dbReference type="STRING" id="714943.Mucpa_7086"/>
<evidence type="ECO:0000259" key="5">
    <source>
        <dbReference type="Pfam" id="PF13354"/>
    </source>
</evidence>
<evidence type="ECO:0000256" key="2">
    <source>
        <dbReference type="ARBA" id="ARBA00009009"/>
    </source>
</evidence>
<dbReference type="Pfam" id="PF13354">
    <property type="entry name" value="Beta-lactamase2"/>
    <property type="match status" value="1"/>
</dbReference>
<dbReference type="eggNOG" id="COG2367">
    <property type="taxonomic scope" value="Bacteria"/>
</dbReference>
<feature type="signal peptide" evidence="4">
    <location>
        <begin position="1"/>
        <end position="22"/>
    </location>
</feature>
<dbReference type="NCBIfam" id="NF012099">
    <property type="entry name" value="SubclassA2"/>
    <property type="match status" value="1"/>
</dbReference>
<dbReference type="PRINTS" id="PR00118">
    <property type="entry name" value="BLACTAMASEA"/>
</dbReference>
<keyword evidence="4" id="KW-0732">Signal</keyword>
<dbReference type="EMBL" id="CM001403">
    <property type="protein sequence ID" value="EHQ31129.1"/>
    <property type="molecule type" value="Genomic_DNA"/>
</dbReference>
<evidence type="ECO:0000313" key="6">
    <source>
        <dbReference type="EMBL" id="EHQ31129.1"/>
    </source>
</evidence>
<dbReference type="PANTHER" id="PTHR35333:SF3">
    <property type="entry name" value="BETA-LACTAMASE-TYPE TRANSPEPTIDASE FOLD CONTAINING PROTEIN"/>
    <property type="match status" value="1"/>
</dbReference>
<sequence length="297" mass="32661">MSKAFFYFPLVLGVFAFSNVSAQITALHAKIDSIARDARGTVGFAMLNIESRDTLSYHGNMHLPMQSVMKFPIAITVLHDIDEGQFTLNQLIHIDKSDLPKTYSPLRDKYPEGNVDISISELLSYMVSLSDNNACDILLKTLGGPEVVDQYMHSFGIKQIAVKASEFQMAQGWDVQFTNWVEPKTMVRLLDIATKPNFLSKASHDYLWKIMEATSTGPNQIKDLLPVGTIVAHKTGRSGTNDQGISAATNDIGLITLPNGKHLAIAIMITNSTADLTTRESVIARIAKAAYDDAILK</sequence>
<dbReference type="GO" id="GO:0046677">
    <property type="term" value="P:response to antibiotic"/>
    <property type="evidence" value="ECO:0007669"/>
    <property type="project" value="InterPro"/>
</dbReference>
<evidence type="ECO:0000256" key="3">
    <source>
        <dbReference type="ARBA" id="ARBA00012865"/>
    </source>
</evidence>
<accession>H1Y9U6</accession>
<comment type="similarity">
    <text evidence="2">Belongs to the class-A beta-lactamase family.</text>
</comment>
<evidence type="ECO:0000256" key="1">
    <source>
        <dbReference type="ARBA" id="ARBA00001526"/>
    </source>
</evidence>
<feature type="chain" id="PRO_5003558345" description="beta-lactamase" evidence="4">
    <location>
        <begin position="23"/>
        <end position="297"/>
    </location>
</feature>
<dbReference type="Proteomes" id="UP000002774">
    <property type="component" value="Chromosome"/>
</dbReference>
<evidence type="ECO:0000313" key="7">
    <source>
        <dbReference type="Proteomes" id="UP000002774"/>
    </source>
</evidence>